<dbReference type="GO" id="GO:0030313">
    <property type="term" value="C:cell envelope"/>
    <property type="evidence" value="ECO:0007669"/>
    <property type="project" value="UniProtKB-SubCell"/>
</dbReference>
<dbReference type="GO" id="GO:0055085">
    <property type="term" value="P:transmembrane transport"/>
    <property type="evidence" value="ECO:0007669"/>
    <property type="project" value="UniProtKB-ARBA"/>
</dbReference>
<dbReference type="RefSeq" id="WP_100920156.1">
    <property type="nucleotide sequence ID" value="NZ_CP020370.1"/>
</dbReference>
<feature type="chain" id="PRO_5014642432" evidence="5">
    <location>
        <begin position="38"/>
        <end position="357"/>
    </location>
</feature>
<evidence type="ECO:0000313" key="7">
    <source>
        <dbReference type="EMBL" id="AUB82426.1"/>
    </source>
</evidence>
<feature type="compositionally biased region" description="Pro residues" evidence="4">
    <location>
        <begin position="338"/>
        <end position="357"/>
    </location>
</feature>
<dbReference type="PROSITE" id="PS51257">
    <property type="entry name" value="PROKAR_LIPOPROTEIN"/>
    <property type="match status" value="1"/>
</dbReference>
<organism evidence="7 8">
    <name type="scientific">Candidatus Thiodictyon syntrophicum</name>
    <dbReference type="NCBI Taxonomy" id="1166950"/>
    <lineage>
        <taxon>Bacteria</taxon>
        <taxon>Pseudomonadati</taxon>
        <taxon>Pseudomonadota</taxon>
        <taxon>Gammaproteobacteria</taxon>
        <taxon>Chromatiales</taxon>
        <taxon>Chromatiaceae</taxon>
        <taxon>Thiodictyon</taxon>
    </lineage>
</organism>
<dbReference type="OrthoDB" id="9798934at2"/>
<evidence type="ECO:0000256" key="2">
    <source>
        <dbReference type="ARBA" id="ARBA00007639"/>
    </source>
</evidence>
<evidence type="ECO:0000259" key="6">
    <source>
        <dbReference type="Pfam" id="PF13407"/>
    </source>
</evidence>
<dbReference type="EMBL" id="CP020370">
    <property type="protein sequence ID" value="AUB82426.1"/>
    <property type="molecule type" value="Genomic_DNA"/>
</dbReference>
<proteinExistence type="inferred from homology"/>
<dbReference type="Pfam" id="PF13407">
    <property type="entry name" value="Peripla_BP_4"/>
    <property type="match status" value="1"/>
</dbReference>
<dbReference type="InterPro" id="IPR028082">
    <property type="entry name" value="Peripla_BP_I"/>
</dbReference>
<dbReference type="PANTHER" id="PTHR46847:SF1">
    <property type="entry name" value="D-ALLOSE-BINDING PERIPLASMIC PROTEIN-RELATED"/>
    <property type="match status" value="1"/>
</dbReference>
<dbReference type="Gene3D" id="3.40.50.2300">
    <property type="match status" value="2"/>
</dbReference>
<dbReference type="PANTHER" id="PTHR46847">
    <property type="entry name" value="D-ALLOSE-BINDING PERIPLASMIC PROTEIN-RELATED"/>
    <property type="match status" value="1"/>
</dbReference>
<dbReference type="Proteomes" id="UP000232638">
    <property type="component" value="Chromosome"/>
</dbReference>
<feature type="region of interest" description="Disordered" evidence="4">
    <location>
        <begin position="333"/>
        <end position="357"/>
    </location>
</feature>
<accession>A0A2K8UA15</accession>
<name>A0A2K8UA15_9GAMM</name>
<dbReference type="GO" id="GO:0030246">
    <property type="term" value="F:carbohydrate binding"/>
    <property type="evidence" value="ECO:0007669"/>
    <property type="project" value="UniProtKB-ARBA"/>
</dbReference>
<comment type="subcellular location">
    <subcellularLocation>
        <location evidence="1">Cell envelope</location>
    </subcellularLocation>
</comment>
<evidence type="ECO:0000256" key="5">
    <source>
        <dbReference type="SAM" id="SignalP"/>
    </source>
</evidence>
<feature type="domain" description="Periplasmic binding protein" evidence="6">
    <location>
        <begin position="54"/>
        <end position="315"/>
    </location>
</feature>
<dbReference type="KEGG" id="tsy:THSYN_16730"/>
<gene>
    <name evidence="7" type="ORF">THSYN_16730</name>
</gene>
<evidence type="ECO:0000256" key="1">
    <source>
        <dbReference type="ARBA" id="ARBA00004196"/>
    </source>
</evidence>
<dbReference type="InterPro" id="IPR025997">
    <property type="entry name" value="SBP_2_dom"/>
</dbReference>
<protein>
    <submittedName>
        <fullName evidence="7">Sugar ABC transporter substrate-binding protein</fullName>
    </submittedName>
</protein>
<evidence type="ECO:0000256" key="3">
    <source>
        <dbReference type="ARBA" id="ARBA00022729"/>
    </source>
</evidence>
<evidence type="ECO:0000313" key="8">
    <source>
        <dbReference type="Proteomes" id="UP000232638"/>
    </source>
</evidence>
<keyword evidence="8" id="KW-1185">Reference proteome</keyword>
<dbReference type="AlphaFoldDB" id="A0A2K8UA15"/>
<reference evidence="7 8" key="1">
    <citation type="submission" date="2017-03" db="EMBL/GenBank/DDBJ databases">
        <title>Complete genome sequence of Candidatus 'Thiodictyon syntrophicum' sp. nov. strain Cad16T, a photolithoautotroph purple sulfur bacterium isolated from an alpine meromictic lake.</title>
        <authorList>
            <person name="Luedin S.M."/>
            <person name="Pothier J.F."/>
            <person name="Danza F."/>
            <person name="Storelli N."/>
            <person name="Wittwer M."/>
            <person name="Tonolla M."/>
        </authorList>
    </citation>
    <scope>NUCLEOTIDE SEQUENCE [LARGE SCALE GENOMIC DNA]</scope>
    <source>
        <strain evidence="7 8">Cad16T</strain>
    </source>
</reference>
<dbReference type="SUPFAM" id="SSF53822">
    <property type="entry name" value="Periplasmic binding protein-like I"/>
    <property type="match status" value="1"/>
</dbReference>
<sequence>MTHRFTPRSRPPSRGGRLITGLTAALILLLLAACDDATPPAAAPAAPATARPRIALVMKTLTNPFFIEMERGARRAEQELGVELLVRTAAQETSIEQQIGIVDQLIRDRVAAIVIAPGDSVELIPVLKKAQDAGLLVVNIDNRLSPEFSRKMGLLGVPFISVDNEAGAYAAVRAVTAGVDRPTQAALIEGIRGAANADERKRGALRALAENPQIRVVAQESAQWKIDEALTVARGIFEQHPDVQILFCANDMMAIGAMKYLAGTGRSQVRVIGFDALEQAREAVRAGRLAATVDQQAAEQGYLGVVYAIKALRGDQVPPETMVETRVITTDTLAGAAPPGPPVPRQPGPAQPAPAAP</sequence>
<keyword evidence="3 5" id="KW-0732">Signal</keyword>
<evidence type="ECO:0000256" key="4">
    <source>
        <dbReference type="SAM" id="MobiDB-lite"/>
    </source>
</evidence>
<comment type="similarity">
    <text evidence="2">Belongs to the bacterial solute-binding protein 2 family.</text>
</comment>
<feature type="signal peptide" evidence="5">
    <location>
        <begin position="1"/>
        <end position="37"/>
    </location>
</feature>